<comment type="caution">
    <text evidence="1">The sequence shown here is derived from an EMBL/GenBank/DDBJ whole genome shotgun (WGS) entry which is preliminary data.</text>
</comment>
<evidence type="ECO:0000313" key="1">
    <source>
        <dbReference type="EMBL" id="KAA6390253.1"/>
    </source>
</evidence>
<proteinExistence type="predicted"/>
<dbReference type="EMBL" id="SNRW01003285">
    <property type="protein sequence ID" value="KAA6390253.1"/>
    <property type="molecule type" value="Genomic_DNA"/>
</dbReference>
<accession>A0A5J4W6W6</accession>
<reference evidence="1 2" key="1">
    <citation type="submission" date="2019-03" db="EMBL/GenBank/DDBJ databases">
        <title>Single cell metagenomics reveals metabolic interactions within the superorganism composed of flagellate Streblomastix strix and complex community of Bacteroidetes bacteria on its surface.</title>
        <authorList>
            <person name="Treitli S.C."/>
            <person name="Kolisko M."/>
            <person name="Husnik F."/>
            <person name="Keeling P."/>
            <person name="Hampl V."/>
        </authorList>
    </citation>
    <scope>NUCLEOTIDE SEQUENCE [LARGE SCALE GENOMIC DNA]</scope>
    <source>
        <strain evidence="1">ST1C</strain>
    </source>
</reference>
<protein>
    <submittedName>
        <fullName evidence="1">Uncharacterized protein</fullName>
    </submittedName>
</protein>
<sequence>MDNINREMRNGAEIDNNIHRMDMEPDGNEYMNVRRKKVENVKKIEGLVQCNIQEQIREDKTTSSTERYIELSETSDKRSVSISNGTRQSEDTKVKYRVIGWNNDSKQIGGQIVEIMDKNNKGQLTRVIDQQNNNLHVNNCCITIWLGSDTDIGDLDRTETSRLLEQKGNRNDRQLQRNKCYLLLVTPFRASLQENARSSSLDMFRQHKCSLRYQEIESEEISERMNETSILRRERTLTINHNNAHHKKPEFNDRFNLEIMQIRRLYTEGRNDFNDLQDIELHATDRHFRNKVQQTDQYLCGS</sequence>
<dbReference type="Proteomes" id="UP000324800">
    <property type="component" value="Unassembled WGS sequence"/>
</dbReference>
<name>A0A5J4W6W6_9EUKA</name>
<organism evidence="1 2">
    <name type="scientific">Streblomastix strix</name>
    <dbReference type="NCBI Taxonomy" id="222440"/>
    <lineage>
        <taxon>Eukaryota</taxon>
        <taxon>Metamonada</taxon>
        <taxon>Preaxostyla</taxon>
        <taxon>Oxymonadida</taxon>
        <taxon>Streblomastigidae</taxon>
        <taxon>Streblomastix</taxon>
    </lineage>
</organism>
<gene>
    <name evidence="1" type="ORF">EZS28_014219</name>
</gene>
<evidence type="ECO:0000313" key="2">
    <source>
        <dbReference type="Proteomes" id="UP000324800"/>
    </source>
</evidence>
<dbReference type="AlphaFoldDB" id="A0A5J4W6W6"/>